<dbReference type="Proteomes" id="UP000652761">
    <property type="component" value="Unassembled WGS sequence"/>
</dbReference>
<accession>A0A843WQF4</accession>
<reference evidence="1" key="1">
    <citation type="submission" date="2017-07" db="EMBL/GenBank/DDBJ databases">
        <title>Taro Niue Genome Assembly and Annotation.</title>
        <authorList>
            <person name="Atibalentja N."/>
            <person name="Keating K."/>
            <person name="Fields C.J."/>
        </authorList>
    </citation>
    <scope>NUCLEOTIDE SEQUENCE</scope>
    <source>
        <strain evidence="1">Niue_2</strain>
        <tissue evidence="1">Leaf</tissue>
    </source>
</reference>
<dbReference type="EMBL" id="NMUH01003302">
    <property type="protein sequence ID" value="MQM04880.1"/>
    <property type="molecule type" value="Genomic_DNA"/>
</dbReference>
<protein>
    <submittedName>
        <fullName evidence="1">Uncharacterized protein</fullName>
    </submittedName>
</protein>
<proteinExistence type="predicted"/>
<organism evidence="1 2">
    <name type="scientific">Colocasia esculenta</name>
    <name type="common">Wild taro</name>
    <name type="synonym">Arum esculentum</name>
    <dbReference type="NCBI Taxonomy" id="4460"/>
    <lineage>
        <taxon>Eukaryota</taxon>
        <taxon>Viridiplantae</taxon>
        <taxon>Streptophyta</taxon>
        <taxon>Embryophyta</taxon>
        <taxon>Tracheophyta</taxon>
        <taxon>Spermatophyta</taxon>
        <taxon>Magnoliopsida</taxon>
        <taxon>Liliopsida</taxon>
        <taxon>Araceae</taxon>
        <taxon>Aroideae</taxon>
        <taxon>Colocasieae</taxon>
        <taxon>Colocasia</taxon>
    </lineage>
</organism>
<comment type="caution">
    <text evidence="1">The sequence shown here is derived from an EMBL/GenBank/DDBJ whole genome shotgun (WGS) entry which is preliminary data.</text>
</comment>
<evidence type="ECO:0000313" key="2">
    <source>
        <dbReference type="Proteomes" id="UP000652761"/>
    </source>
</evidence>
<dbReference type="AlphaFoldDB" id="A0A843WQF4"/>
<name>A0A843WQF4_COLES</name>
<keyword evidence="2" id="KW-1185">Reference proteome</keyword>
<sequence>MEIGSCVQLGSRSPPQIFPRPVIRTAREAPILNRHSESVGHGLGSVIYCPAPKFLFGSLVAGCRCDRIRTPLRSNGHNFQLNYQNRL</sequence>
<evidence type="ECO:0000313" key="1">
    <source>
        <dbReference type="EMBL" id="MQM04880.1"/>
    </source>
</evidence>
<gene>
    <name evidence="1" type="ORF">Taro_037681</name>
</gene>